<dbReference type="RefSeq" id="WP_354693829.1">
    <property type="nucleotide sequence ID" value="NZ_JAZHOG010000001.1"/>
</dbReference>
<organism evidence="2 3">
    <name type="scientific">Elongatibacter sediminis</name>
    <dbReference type="NCBI Taxonomy" id="3119006"/>
    <lineage>
        <taxon>Bacteria</taxon>
        <taxon>Pseudomonadati</taxon>
        <taxon>Pseudomonadota</taxon>
        <taxon>Gammaproteobacteria</taxon>
        <taxon>Chromatiales</taxon>
        <taxon>Wenzhouxiangellaceae</taxon>
        <taxon>Elongatibacter</taxon>
    </lineage>
</organism>
<proteinExistence type="predicted"/>
<keyword evidence="3" id="KW-1185">Reference proteome</keyword>
<dbReference type="Pfam" id="PF19571">
    <property type="entry name" value="ACT_8"/>
    <property type="match status" value="1"/>
</dbReference>
<evidence type="ECO:0000313" key="3">
    <source>
        <dbReference type="Proteomes" id="UP001359886"/>
    </source>
</evidence>
<dbReference type="SUPFAM" id="SSF55021">
    <property type="entry name" value="ACT-like"/>
    <property type="match status" value="2"/>
</dbReference>
<feature type="domain" description="ACT" evidence="1">
    <location>
        <begin position="4"/>
        <end position="125"/>
    </location>
</feature>
<name>A0AAW9RFE2_9GAMM</name>
<dbReference type="InterPro" id="IPR045865">
    <property type="entry name" value="ACT-like_dom_sf"/>
</dbReference>
<comment type="caution">
    <text evidence="2">The sequence shown here is derived from an EMBL/GenBank/DDBJ whole genome shotgun (WGS) entry which is preliminary data.</text>
</comment>
<dbReference type="AlphaFoldDB" id="A0AAW9RFE2"/>
<evidence type="ECO:0000313" key="2">
    <source>
        <dbReference type="EMBL" id="MEJ8566511.1"/>
    </source>
</evidence>
<dbReference type="Proteomes" id="UP001359886">
    <property type="component" value="Unassembled WGS sequence"/>
</dbReference>
<sequence length="135" mass="14845">MKLLTVIGKDRHGVLAELTSLLEEAGVCIKDFAGQTVGSNVVFSIHAEPYEEAFRCLGEAGYRIVSHDHLLVRLENHPGALAELSRRLADSAVDVRGLHFVSRDPEACIVALETPDARRAREILADQLVRDESDD</sequence>
<dbReference type="Gene3D" id="3.30.2130.10">
    <property type="entry name" value="VC0802-like"/>
    <property type="match status" value="1"/>
</dbReference>
<accession>A0AAW9RFE2</accession>
<dbReference type="EMBL" id="JAZHOG010000001">
    <property type="protein sequence ID" value="MEJ8566511.1"/>
    <property type="molecule type" value="Genomic_DNA"/>
</dbReference>
<protein>
    <recommendedName>
        <fullName evidence="1">ACT domain-containing protein</fullName>
    </recommendedName>
</protein>
<evidence type="ECO:0000259" key="1">
    <source>
        <dbReference type="Pfam" id="PF19571"/>
    </source>
</evidence>
<reference evidence="2 3" key="1">
    <citation type="submission" date="2024-02" db="EMBL/GenBank/DDBJ databases">
        <title>A novel Wenzhouxiangellaceae bacterium, isolated from coastal sediments.</title>
        <authorList>
            <person name="Du Z.-J."/>
            <person name="Ye Y.-Q."/>
            <person name="Zhang X.-Y."/>
        </authorList>
    </citation>
    <scope>NUCLEOTIDE SEQUENCE [LARGE SCALE GENOMIC DNA]</scope>
    <source>
        <strain evidence="2 3">CH-27</strain>
    </source>
</reference>
<gene>
    <name evidence="2" type="ORF">V3330_02630</name>
</gene>
<dbReference type="InterPro" id="IPR045739">
    <property type="entry name" value="ACT_dom_pair"/>
</dbReference>